<comment type="caution">
    <text evidence="1">The sequence shown here is derived from an EMBL/GenBank/DDBJ whole genome shotgun (WGS) entry which is preliminary data.</text>
</comment>
<protein>
    <submittedName>
        <fullName evidence="1">Uncharacterized protein</fullName>
    </submittedName>
</protein>
<gene>
    <name evidence="1" type="ORF">QRD43_03785</name>
</gene>
<dbReference type="Proteomes" id="UP001238603">
    <property type="component" value="Unassembled WGS sequence"/>
</dbReference>
<evidence type="ECO:0000313" key="1">
    <source>
        <dbReference type="EMBL" id="MDL5031018.1"/>
    </source>
</evidence>
<dbReference type="InterPro" id="IPR032598">
    <property type="entry name" value="RsaM-like"/>
</dbReference>
<name>A0ABT7LDU2_9BURK</name>
<keyword evidence="2" id="KW-1185">Reference proteome</keyword>
<accession>A0ABT7LDU2</accession>
<dbReference type="Pfam" id="PF16245">
    <property type="entry name" value="DUF4902"/>
    <property type="match status" value="1"/>
</dbReference>
<dbReference type="Gene3D" id="3.10.450.610">
    <property type="match status" value="1"/>
</dbReference>
<organism evidence="1 2">
    <name type="scientific">Roseateles subflavus</name>
    <dbReference type="NCBI Taxonomy" id="3053353"/>
    <lineage>
        <taxon>Bacteria</taxon>
        <taxon>Pseudomonadati</taxon>
        <taxon>Pseudomonadota</taxon>
        <taxon>Betaproteobacteria</taxon>
        <taxon>Burkholderiales</taxon>
        <taxon>Sphaerotilaceae</taxon>
        <taxon>Roseateles</taxon>
    </lineage>
</organism>
<dbReference type="RefSeq" id="WP_285981138.1">
    <property type="nucleotide sequence ID" value="NZ_JASVDS010000001.1"/>
</dbReference>
<evidence type="ECO:0000313" key="2">
    <source>
        <dbReference type="Proteomes" id="UP001238603"/>
    </source>
</evidence>
<reference evidence="1 2" key="1">
    <citation type="submission" date="2023-06" db="EMBL/GenBank/DDBJ databases">
        <title>Pelomonas sp. APW6 16S ribosomal RNA gene genome sequencing and assembly.</title>
        <authorList>
            <person name="Woo H."/>
        </authorList>
    </citation>
    <scope>NUCLEOTIDE SEQUENCE [LARGE SCALE GENOMIC DNA]</scope>
    <source>
        <strain evidence="1 2">APW6</strain>
    </source>
</reference>
<proteinExistence type="predicted"/>
<dbReference type="EMBL" id="JASVDS010000001">
    <property type="protein sequence ID" value="MDL5031018.1"/>
    <property type="molecule type" value="Genomic_DNA"/>
</dbReference>
<sequence length="127" mass="14029">MNWTARSWPAVLWSVSSKTALKFAHLQTTRLTSVDASMGCVAYGRTLWACINSVDAIGLGWEWAQLDYPQNCLLVADAMSVASNLRFVDAAMERFVSANRSTVYLNTLVAALDWRAEVARQAGLKLD</sequence>